<feature type="transmembrane region" description="Helical" evidence="1">
    <location>
        <begin position="76"/>
        <end position="95"/>
    </location>
</feature>
<accession>A0A1Z1W3L6</accession>
<dbReference type="NCBIfam" id="NF046119">
    <property type="entry name" value="memb_SCO4225"/>
    <property type="match status" value="1"/>
</dbReference>
<proteinExistence type="predicted"/>
<reference evidence="2 3" key="1">
    <citation type="submission" date="2017-05" db="EMBL/GenBank/DDBJ databases">
        <title>Streptomyces alboflavus Genome sequencing and assembly.</title>
        <authorList>
            <person name="Wang Y."/>
            <person name="Du B."/>
            <person name="Ding Y."/>
            <person name="Liu H."/>
            <person name="Hou Q."/>
            <person name="Liu K."/>
            <person name="Wang C."/>
            <person name="Yao L."/>
        </authorList>
    </citation>
    <scope>NUCLEOTIDE SEQUENCE [LARGE SCALE GENOMIC DNA]</scope>
    <source>
        <strain evidence="2 3">MDJK44</strain>
    </source>
</reference>
<feature type="transmembrane region" description="Helical" evidence="1">
    <location>
        <begin position="12"/>
        <end position="33"/>
    </location>
</feature>
<evidence type="ECO:0000313" key="2">
    <source>
        <dbReference type="EMBL" id="ARX81023.1"/>
    </source>
</evidence>
<dbReference type="Pfam" id="PF25637">
    <property type="entry name" value="DUF7942"/>
    <property type="match status" value="1"/>
</dbReference>
<keyword evidence="1" id="KW-0812">Transmembrane</keyword>
<keyword evidence="3" id="KW-1185">Reference proteome</keyword>
<keyword evidence="1" id="KW-1133">Transmembrane helix</keyword>
<evidence type="ECO:0000256" key="1">
    <source>
        <dbReference type="SAM" id="Phobius"/>
    </source>
</evidence>
<dbReference type="EMBL" id="CP021748">
    <property type="protein sequence ID" value="ARX81023.1"/>
    <property type="molecule type" value="Genomic_DNA"/>
</dbReference>
<gene>
    <name evidence="2" type="ORF">SMD44_00421</name>
</gene>
<feature type="transmembrane region" description="Helical" evidence="1">
    <location>
        <begin position="45"/>
        <end position="64"/>
    </location>
</feature>
<dbReference type="OrthoDB" id="4268279at2"/>
<protein>
    <submittedName>
        <fullName evidence="2">Uncharacterized protein</fullName>
    </submittedName>
</protein>
<keyword evidence="1" id="KW-0472">Membrane</keyword>
<dbReference type="KEGG" id="salf:SMD44_00421"/>
<dbReference type="RefSeq" id="WP_087882623.1">
    <property type="nucleotide sequence ID" value="NZ_CP021748.1"/>
</dbReference>
<dbReference type="AlphaFoldDB" id="A0A1Z1W3L6"/>
<sequence length="109" mass="11157">MTESNRPLHTLFRALTNVVAVGYLACCVLLLAWAHSVSSGDTTDASLAGVWPLFATLPVSFVLFLTPGLPGGPGGLVLAVCVGALANAIVIGATLEALRSDRRRAGPTA</sequence>
<evidence type="ECO:0000313" key="3">
    <source>
        <dbReference type="Proteomes" id="UP000195880"/>
    </source>
</evidence>
<name>A0A1Z1W3L6_9ACTN</name>
<dbReference type="InterPro" id="IPR057702">
    <property type="entry name" value="DUF7942"/>
</dbReference>
<organism evidence="2 3">
    <name type="scientific">Streptomyces alboflavus</name>
    <dbReference type="NCBI Taxonomy" id="67267"/>
    <lineage>
        <taxon>Bacteria</taxon>
        <taxon>Bacillati</taxon>
        <taxon>Actinomycetota</taxon>
        <taxon>Actinomycetes</taxon>
        <taxon>Kitasatosporales</taxon>
        <taxon>Streptomycetaceae</taxon>
        <taxon>Streptomyces</taxon>
    </lineage>
</organism>
<dbReference type="STRING" id="67267.GCA_000716675_00685"/>
<dbReference type="Proteomes" id="UP000195880">
    <property type="component" value="Chromosome"/>
</dbReference>